<keyword evidence="1" id="KW-0472">Membrane</keyword>
<feature type="transmembrane region" description="Helical" evidence="1">
    <location>
        <begin position="70"/>
        <end position="90"/>
    </location>
</feature>
<sequence>MHLGLAFIARHGKFGLIIGLVAGLLLPGLAAVMRPWIPEMVALLLFLTAFRIGPVEAVESLDALTRTAATALVLQLVLPLGFIACLWVFGLSLTPLAMAAVLVLAAPSVTGSANFSILLGHDPAPALRLLILGTAILPLTCIPVFFFLPELGGVGEVLRAAARLLSVILTAAVLGFALRYWGFRPLSDRNRASVDGVTVIALAVIVIALMSAIRPAWDRDPWELGFWLLAAFGINFGAQIVTYLGLSALGRRDAVPVSIVSGNRNFALFLVALPPETTEPLLVFLGCYQFPMYLTPTLLRRLYAPRPSAI</sequence>
<gene>
    <name evidence="2" type="ORF">DS909_07800</name>
</gene>
<feature type="transmembrane region" description="Helical" evidence="1">
    <location>
        <begin position="40"/>
        <end position="58"/>
    </location>
</feature>
<feature type="transmembrane region" description="Helical" evidence="1">
    <location>
        <begin position="160"/>
        <end position="181"/>
    </location>
</feature>
<dbReference type="AlphaFoldDB" id="A0A366X5H6"/>
<protein>
    <recommendedName>
        <fullName evidence="4">Bile acid:sodium symporter</fullName>
    </recommendedName>
</protein>
<name>A0A366X5H6_9RHOB</name>
<feature type="transmembrane region" description="Helical" evidence="1">
    <location>
        <begin position="225"/>
        <end position="246"/>
    </location>
</feature>
<dbReference type="Gene3D" id="1.20.1530.20">
    <property type="match status" value="1"/>
</dbReference>
<organism evidence="2 3">
    <name type="scientific">Phaeobacter gallaeciensis</name>
    <dbReference type="NCBI Taxonomy" id="60890"/>
    <lineage>
        <taxon>Bacteria</taxon>
        <taxon>Pseudomonadati</taxon>
        <taxon>Pseudomonadota</taxon>
        <taxon>Alphaproteobacteria</taxon>
        <taxon>Rhodobacterales</taxon>
        <taxon>Roseobacteraceae</taxon>
        <taxon>Phaeobacter</taxon>
    </lineage>
</organism>
<feature type="transmembrane region" description="Helical" evidence="1">
    <location>
        <begin position="193"/>
        <end position="213"/>
    </location>
</feature>
<keyword evidence="1" id="KW-0812">Transmembrane</keyword>
<dbReference type="OrthoDB" id="8477735at2"/>
<dbReference type="InterPro" id="IPR038770">
    <property type="entry name" value="Na+/solute_symporter_sf"/>
</dbReference>
<evidence type="ECO:0000313" key="3">
    <source>
        <dbReference type="Proteomes" id="UP000252706"/>
    </source>
</evidence>
<evidence type="ECO:0008006" key="4">
    <source>
        <dbReference type="Google" id="ProtNLM"/>
    </source>
</evidence>
<feature type="transmembrane region" description="Helical" evidence="1">
    <location>
        <begin position="129"/>
        <end position="148"/>
    </location>
</feature>
<dbReference type="Proteomes" id="UP000252706">
    <property type="component" value="Unassembled WGS sequence"/>
</dbReference>
<dbReference type="EMBL" id="QOCE01000019">
    <property type="protein sequence ID" value="RBW57596.1"/>
    <property type="molecule type" value="Genomic_DNA"/>
</dbReference>
<evidence type="ECO:0000256" key="1">
    <source>
        <dbReference type="SAM" id="Phobius"/>
    </source>
</evidence>
<comment type="caution">
    <text evidence="2">The sequence shown here is derived from an EMBL/GenBank/DDBJ whole genome shotgun (WGS) entry which is preliminary data.</text>
</comment>
<reference evidence="2 3" key="1">
    <citation type="submission" date="2018-07" db="EMBL/GenBank/DDBJ databases">
        <title>Modular assembly of carbohydrate-degrading microbial communities in the ocean.</title>
        <authorList>
            <person name="Enke T.N."/>
            <person name="Datta M.S."/>
            <person name="Schwartzman J.A."/>
            <person name="Cermak N."/>
            <person name="Schmitz D.A."/>
            <person name="Barrere J."/>
            <person name="Cordero O.X."/>
        </authorList>
    </citation>
    <scope>NUCLEOTIDE SEQUENCE [LARGE SCALE GENOMIC DNA]</scope>
    <source>
        <strain evidence="2 3">C3M10</strain>
    </source>
</reference>
<proteinExistence type="predicted"/>
<feature type="transmembrane region" description="Helical" evidence="1">
    <location>
        <begin position="96"/>
        <end position="117"/>
    </location>
</feature>
<keyword evidence="1" id="KW-1133">Transmembrane helix</keyword>
<dbReference type="RefSeq" id="WP_113822894.1">
    <property type="nucleotide sequence ID" value="NZ_QOCE01000019.1"/>
</dbReference>
<accession>A0A366X5H6</accession>
<evidence type="ECO:0000313" key="2">
    <source>
        <dbReference type="EMBL" id="RBW57596.1"/>
    </source>
</evidence>